<dbReference type="AlphaFoldDB" id="A0A0G3WKX3"/>
<name>A0A0G3WKX3_9BACT</name>
<dbReference type="EMBL" id="CP009498">
    <property type="protein sequence ID" value="AKL98502.1"/>
    <property type="molecule type" value="Genomic_DNA"/>
</dbReference>
<accession>A0A0G3WKX3</accession>
<dbReference type="OrthoDB" id="9792542at2"/>
<gene>
    <name evidence="2" type="ORF">Epro_1123</name>
</gene>
<evidence type="ECO:0000313" key="2">
    <source>
        <dbReference type="EMBL" id="AKL98502.1"/>
    </source>
</evidence>
<dbReference type="InterPro" id="IPR011576">
    <property type="entry name" value="Pyridox_Oxase_N"/>
</dbReference>
<feature type="domain" description="Pyridoxamine 5'-phosphate oxidase N-terminal" evidence="1">
    <location>
        <begin position="4"/>
        <end position="117"/>
    </location>
</feature>
<protein>
    <submittedName>
        <fullName evidence="2">Pyridoxamine 5-phosphate oxidase-related FMN-binding protein</fullName>
    </submittedName>
</protein>
<sequence>MSNTDKVVKFLQEAKVFYIATIDGNQPRVRPFGIALNIDGKLSLCTGSYKNVYKQIEKNPNTELSAVTADGKWIRVSGLLVNVTNEANQQKFFAAAPMLNEIYSGDKRKDFTILSFKTGAATIEDMEGHKETIELNAKS</sequence>
<dbReference type="SUPFAM" id="SSF50475">
    <property type="entry name" value="FMN-binding split barrel"/>
    <property type="match status" value="1"/>
</dbReference>
<reference evidence="2 3" key="1">
    <citation type="submission" date="2014-09" db="EMBL/GenBank/DDBJ databases">
        <title>Complete genome sequence of Endomicrobium proavitum.</title>
        <authorList>
            <person name="Zheng H."/>
        </authorList>
    </citation>
    <scope>NUCLEOTIDE SEQUENCE [LARGE SCALE GENOMIC DNA]</scope>
    <source>
        <strain evidence="2 3">Rsa215</strain>
    </source>
</reference>
<keyword evidence="3" id="KW-1185">Reference proteome</keyword>
<dbReference type="RefSeq" id="WP_052571101.1">
    <property type="nucleotide sequence ID" value="NZ_CP009498.1"/>
</dbReference>
<dbReference type="Pfam" id="PF01243">
    <property type="entry name" value="PNPOx_N"/>
    <property type="match status" value="1"/>
</dbReference>
<organism evidence="2 3">
    <name type="scientific">Endomicrobium proavitum</name>
    <dbReference type="NCBI Taxonomy" id="1408281"/>
    <lineage>
        <taxon>Bacteria</taxon>
        <taxon>Pseudomonadati</taxon>
        <taxon>Elusimicrobiota</taxon>
        <taxon>Endomicrobiia</taxon>
        <taxon>Endomicrobiales</taxon>
        <taxon>Endomicrobiaceae</taxon>
        <taxon>Endomicrobium</taxon>
    </lineage>
</organism>
<proteinExistence type="predicted"/>
<dbReference type="Proteomes" id="UP000035337">
    <property type="component" value="Chromosome"/>
</dbReference>
<dbReference type="InterPro" id="IPR012349">
    <property type="entry name" value="Split_barrel_FMN-bd"/>
</dbReference>
<dbReference type="STRING" id="1408281.Epro_1123"/>
<dbReference type="KEGG" id="epo:Epro_1123"/>
<dbReference type="Gene3D" id="2.30.110.10">
    <property type="entry name" value="Electron Transport, Fmn-binding Protein, Chain A"/>
    <property type="match status" value="1"/>
</dbReference>
<evidence type="ECO:0000313" key="3">
    <source>
        <dbReference type="Proteomes" id="UP000035337"/>
    </source>
</evidence>
<evidence type="ECO:0000259" key="1">
    <source>
        <dbReference type="Pfam" id="PF01243"/>
    </source>
</evidence>